<reference evidence="3" key="3">
    <citation type="submission" date="2018-04" db="EMBL/GenBank/DDBJ databases">
        <authorList>
            <person name="Sheh A."/>
            <person name="Shen Z."/>
            <person name="Mannion A.J."/>
            <person name="Fox J.G."/>
        </authorList>
    </citation>
    <scope>NUCLEOTIDE SEQUENCE</scope>
    <source>
        <strain evidence="3">MIT 97-6194</strain>
    </source>
</reference>
<keyword evidence="4" id="KW-1185">Reference proteome</keyword>
<feature type="compositionally biased region" description="Basic and acidic residues" evidence="1">
    <location>
        <begin position="51"/>
        <end position="66"/>
    </location>
</feature>
<accession>A0A4U8T1Q4</accession>
<dbReference type="AlphaFoldDB" id="A0A4U8T1Q4"/>
<dbReference type="EMBL" id="QBIU01000001">
    <property type="protein sequence ID" value="MWV69903.1"/>
    <property type="molecule type" value="Genomic_DNA"/>
</dbReference>
<comment type="caution">
    <text evidence="3">The sequence shown here is derived from an EMBL/GenBank/DDBJ whole genome shotgun (WGS) entry which is preliminary data.</text>
</comment>
<gene>
    <name evidence="2" type="ORF">DCO61_07785</name>
    <name evidence="3" type="ORF">LS64_008960</name>
</gene>
<feature type="region of interest" description="Disordered" evidence="1">
    <location>
        <begin position="27"/>
        <end position="97"/>
    </location>
</feature>
<evidence type="ECO:0000313" key="3">
    <source>
        <dbReference type="EMBL" id="TLD93234.1"/>
    </source>
</evidence>
<dbReference type="RefSeq" id="WP_138127315.1">
    <property type="nucleotide sequence ID" value="NZ_JRMP02000015.1"/>
</dbReference>
<evidence type="ECO:0000313" key="5">
    <source>
        <dbReference type="Proteomes" id="UP000477070"/>
    </source>
</evidence>
<feature type="compositionally biased region" description="Polar residues" evidence="1">
    <location>
        <begin position="27"/>
        <end position="50"/>
    </location>
</feature>
<dbReference type="OrthoDB" id="5319376at2"/>
<evidence type="ECO:0000313" key="4">
    <source>
        <dbReference type="Proteomes" id="UP000029714"/>
    </source>
</evidence>
<organism evidence="3 4">
    <name type="scientific">Helicobacter saguini</name>
    <dbReference type="NCBI Taxonomy" id="1548018"/>
    <lineage>
        <taxon>Bacteria</taxon>
        <taxon>Pseudomonadati</taxon>
        <taxon>Campylobacterota</taxon>
        <taxon>Epsilonproteobacteria</taxon>
        <taxon>Campylobacterales</taxon>
        <taxon>Helicobacteraceae</taxon>
        <taxon>Helicobacter</taxon>
    </lineage>
</organism>
<evidence type="ECO:0000313" key="2">
    <source>
        <dbReference type="EMBL" id="MWV69903.1"/>
    </source>
</evidence>
<dbReference type="EMBL" id="JRMP02000015">
    <property type="protein sequence ID" value="TLD93234.1"/>
    <property type="molecule type" value="Genomic_DNA"/>
</dbReference>
<reference evidence="2 5" key="4">
    <citation type="submission" date="2019-12" db="EMBL/GenBank/DDBJ databases">
        <title>Multi-Generational Helicobacter saguini Isolates.</title>
        <authorList>
            <person name="Mannion A."/>
            <person name="Shen Z."/>
            <person name="Fox J.G."/>
        </authorList>
    </citation>
    <scope>NUCLEOTIDE SEQUENCE [LARGE SCALE GENOMIC DNA]</scope>
    <source>
        <strain evidence="2">16-048</strain>
        <strain evidence="5">16-048 (F4)</strain>
    </source>
</reference>
<proteinExistence type="predicted"/>
<dbReference type="Proteomes" id="UP000477070">
    <property type="component" value="Unassembled WGS sequence"/>
</dbReference>
<reference evidence="3 4" key="2">
    <citation type="journal article" date="2016" name="Infect. Immun.">
        <title>Helicobacter saguini, a Novel Helicobacter Isolated from Cotton-Top Tamarins with Ulcerative Colitis, Has Proinflammatory Properties and Induces Typhlocolitis and Dysplasia in Gnotobiotic IL-10-/- Mice.</title>
        <authorList>
            <person name="Shen Z."/>
            <person name="Mannion A."/>
            <person name="Whary M.T."/>
            <person name="Muthupalani S."/>
            <person name="Sheh A."/>
            <person name="Feng Y."/>
            <person name="Gong G."/>
            <person name="Vandamme P."/>
            <person name="Holcombe H.R."/>
            <person name="Paster B.J."/>
            <person name="Fox J.G."/>
        </authorList>
    </citation>
    <scope>NUCLEOTIDE SEQUENCE [LARGE SCALE GENOMIC DNA]</scope>
    <source>
        <strain evidence="3 4">MIT 97-6194</strain>
    </source>
</reference>
<sequence length="397" mass="45321">MNMFFRILILLMFVGFLKAEDSIESSLKPQDNRADFNNNMESKSNSIQRGNTKELEKLKDFSKEVEDILNTPPNTKMDSIESKKDSKKITPKKPSVDITRTLKTENTKEDKEIKKQVQDILKDSKNIESNELNDGSTKDITEIRQKNQKMDIYLQRRENALKDMNYVHERELMHTIKPEKLDSKTLQEGALSAKTQKQVQEAHDKADFDNFKTHLFLGLHGGITFSAVASNVHTLPTINIKVGFQNFFGSLARQYGVRVYADTNVASNILLSLKNDPLADFIDTTFTATNVNAELVFEVNISKRIRFGIGAGFGVGYMTYHDEFWDSLNGFASNAGVITYLTLNNRNKIELGYKLFFYSYGDYVTRKLENVVDKPYNLLNSDFAKPMVLSAGWVYVF</sequence>
<name>A0A4U8T1Q4_9HELI</name>
<dbReference type="Proteomes" id="UP000029714">
    <property type="component" value="Unassembled WGS sequence"/>
</dbReference>
<feature type="compositionally biased region" description="Basic and acidic residues" evidence="1">
    <location>
        <begin position="78"/>
        <end position="88"/>
    </location>
</feature>
<reference evidence="3 4" key="1">
    <citation type="journal article" date="2014" name="Genome Announc.">
        <title>Draft genome sequences of eight enterohepatic helicobacter species isolated from both laboratory and wild rodents.</title>
        <authorList>
            <person name="Sheh A."/>
            <person name="Shen Z."/>
            <person name="Fox J.G."/>
        </authorList>
    </citation>
    <scope>NUCLEOTIDE SEQUENCE [LARGE SCALE GENOMIC DNA]</scope>
    <source>
        <strain evidence="3 4">MIT 97-6194</strain>
    </source>
</reference>
<protein>
    <submittedName>
        <fullName evidence="3">Uncharacterized protein</fullName>
    </submittedName>
</protein>
<evidence type="ECO:0000256" key="1">
    <source>
        <dbReference type="SAM" id="MobiDB-lite"/>
    </source>
</evidence>